<evidence type="ECO:0000313" key="1">
    <source>
        <dbReference type="EMBL" id="KEQ14639.1"/>
    </source>
</evidence>
<evidence type="ECO:0000313" key="2">
    <source>
        <dbReference type="Proteomes" id="UP000028006"/>
    </source>
</evidence>
<name>A0A081N866_9GAMM</name>
<gene>
    <name evidence="1" type="ORF">GZ77_10000</name>
</gene>
<proteinExistence type="predicted"/>
<dbReference type="EMBL" id="JOKG01000002">
    <property type="protein sequence ID" value="KEQ14639.1"/>
    <property type="molecule type" value="Genomic_DNA"/>
</dbReference>
<accession>A0A081N866</accession>
<dbReference type="RefSeq" id="WP_034874614.1">
    <property type="nucleotide sequence ID" value="NZ_JOKG01000002.1"/>
</dbReference>
<comment type="caution">
    <text evidence="1">The sequence shown here is derived from an EMBL/GenBank/DDBJ whole genome shotgun (WGS) entry which is preliminary data.</text>
</comment>
<protein>
    <submittedName>
        <fullName evidence="1">Uncharacterized protein</fullName>
    </submittedName>
</protein>
<keyword evidence="2" id="KW-1185">Reference proteome</keyword>
<dbReference type="AlphaFoldDB" id="A0A081N866"/>
<reference evidence="1 2" key="1">
    <citation type="submission" date="2014-06" db="EMBL/GenBank/DDBJ databases">
        <title>Whole Genome Sequences of Three Symbiotic Endozoicomonas Bacteria.</title>
        <authorList>
            <person name="Neave M.J."/>
            <person name="Apprill A."/>
            <person name="Voolstra C.R."/>
        </authorList>
    </citation>
    <scope>NUCLEOTIDE SEQUENCE [LARGE SCALE GENOMIC DNA]</scope>
    <source>
        <strain evidence="1 2">LMG 24815</strain>
    </source>
</reference>
<sequence length="68" mass="7355">MAKGWACKLFTVFIGRHLFLLFCLQGVIPLGAAQPIEPDNADAVRFSSIAFYDQMPDAKALKPGVSGN</sequence>
<dbReference type="Proteomes" id="UP000028006">
    <property type="component" value="Unassembled WGS sequence"/>
</dbReference>
<organism evidence="1 2">
    <name type="scientific">Endozoicomonas montiporae</name>
    <dbReference type="NCBI Taxonomy" id="1027273"/>
    <lineage>
        <taxon>Bacteria</taxon>
        <taxon>Pseudomonadati</taxon>
        <taxon>Pseudomonadota</taxon>
        <taxon>Gammaproteobacteria</taxon>
        <taxon>Oceanospirillales</taxon>
        <taxon>Endozoicomonadaceae</taxon>
        <taxon>Endozoicomonas</taxon>
    </lineage>
</organism>